<dbReference type="InterPro" id="IPR008928">
    <property type="entry name" value="6-hairpin_glycosidase_sf"/>
</dbReference>
<dbReference type="EMBL" id="MTBC01000009">
    <property type="protein sequence ID" value="OQD42025.1"/>
    <property type="molecule type" value="Genomic_DNA"/>
</dbReference>
<dbReference type="InterPro" id="IPR052043">
    <property type="entry name" value="PolySaccharide_Degr_Enz"/>
</dbReference>
<comment type="caution">
    <text evidence="3">The sequence shown here is derived from an EMBL/GenBank/DDBJ whole genome shotgun (WGS) entry which is preliminary data.</text>
</comment>
<reference evidence="3 4" key="1">
    <citation type="submission" date="2016-12" db="EMBL/GenBank/DDBJ databases">
        <authorList>
            <person name="Song W.-J."/>
            <person name="Kurnit D.M."/>
        </authorList>
    </citation>
    <scope>NUCLEOTIDE SEQUENCE [LARGE SCALE GENOMIC DNA]</scope>
    <source>
        <strain evidence="3 4">HSG9</strain>
    </source>
</reference>
<dbReference type="Proteomes" id="UP000191680">
    <property type="component" value="Unassembled WGS sequence"/>
</dbReference>
<organism evidence="3 4">
    <name type="scientific">Croceivirga radicis</name>
    <dbReference type="NCBI Taxonomy" id="1929488"/>
    <lineage>
        <taxon>Bacteria</taxon>
        <taxon>Pseudomonadati</taxon>
        <taxon>Bacteroidota</taxon>
        <taxon>Flavobacteriia</taxon>
        <taxon>Flavobacteriales</taxon>
        <taxon>Flavobacteriaceae</taxon>
        <taxon>Croceivirga</taxon>
    </lineage>
</organism>
<dbReference type="PANTHER" id="PTHR33886:SF8">
    <property type="entry name" value="UNSATURATED RHAMNOGALACTURONAN HYDROLASE (EUROFUNG)"/>
    <property type="match status" value="1"/>
</dbReference>
<sequence>MNKTKKLLPILCLCCLALSAQQKMNDATAPLHLMQPQYDYPYGVPDKAKINSVLSKVHAYLESTTPTTIVDKNKGKEITDFKNLEKAANLTFGAADFRLVSYEWGVTYAGMLLATQATKNPKYANYTNNRISFLADLYPNLQKWEKKHPEGEHPMHTVLHPNALDDAGAICAAMLKAKREGLDAPVDPMVNNFIDYISNKQLRLLDGTLARNRPMKNSLWLDDLFMSVPALAQMGAYTNNNTYFDDATQQVLQFAERMFVPEKGLFMHAYIMDMESHPTFYWGRANGWAVMTMVELLEVLPKEHKNYNKVLELLRKHISGLAKLQSANGLWHQLLDKNDSYLETSASAIFTYAMARAINRGYIDAKAYGPAVCLAWNAVAEQVNEKGQVTGTCVGTGMGFDPAFYYYRPVNVYAAHGYGPVLLAGAEVLLLLQNAHPKMNDSAVQFYDKPVKTTAPIFSVDE</sequence>
<dbReference type="InterPro" id="IPR012341">
    <property type="entry name" value="6hp_glycosidase-like_sf"/>
</dbReference>
<keyword evidence="1 3" id="KW-0378">Hydrolase</keyword>
<feature type="chain" id="PRO_5012912512" evidence="2">
    <location>
        <begin position="23"/>
        <end position="462"/>
    </location>
</feature>
<dbReference type="Gene3D" id="1.50.10.10">
    <property type="match status" value="1"/>
</dbReference>
<evidence type="ECO:0000256" key="2">
    <source>
        <dbReference type="SAM" id="SignalP"/>
    </source>
</evidence>
<dbReference type="GO" id="GO:0016787">
    <property type="term" value="F:hydrolase activity"/>
    <property type="evidence" value="ECO:0007669"/>
    <property type="project" value="UniProtKB-KW"/>
</dbReference>
<dbReference type="OrthoDB" id="6381507at2"/>
<evidence type="ECO:0000313" key="4">
    <source>
        <dbReference type="Proteomes" id="UP000191680"/>
    </source>
</evidence>
<proteinExistence type="predicted"/>
<evidence type="ECO:0000313" key="3">
    <source>
        <dbReference type="EMBL" id="OQD42025.1"/>
    </source>
</evidence>
<dbReference type="RefSeq" id="WP_080319605.1">
    <property type="nucleotide sequence ID" value="NZ_MTBC01000009.1"/>
</dbReference>
<evidence type="ECO:0000256" key="1">
    <source>
        <dbReference type="ARBA" id="ARBA00022801"/>
    </source>
</evidence>
<protein>
    <submittedName>
        <fullName evidence="3">Family 88 glycosyl hydrolase</fullName>
    </submittedName>
</protein>
<dbReference type="SUPFAM" id="SSF48208">
    <property type="entry name" value="Six-hairpin glycosidases"/>
    <property type="match status" value="1"/>
</dbReference>
<gene>
    <name evidence="3" type="ORF">BUL40_13025</name>
</gene>
<name>A0A1V6LP93_9FLAO</name>
<dbReference type="PANTHER" id="PTHR33886">
    <property type="entry name" value="UNSATURATED RHAMNOGALACTURONAN HYDROLASE (EUROFUNG)"/>
    <property type="match status" value="1"/>
</dbReference>
<dbReference type="Pfam" id="PF07470">
    <property type="entry name" value="Glyco_hydro_88"/>
    <property type="match status" value="1"/>
</dbReference>
<feature type="signal peptide" evidence="2">
    <location>
        <begin position="1"/>
        <end position="22"/>
    </location>
</feature>
<dbReference type="InterPro" id="IPR010905">
    <property type="entry name" value="Glyco_hydro_88"/>
</dbReference>
<dbReference type="GO" id="GO:0005975">
    <property type="term" value="P:carbohydrate metabolic process"/>
    <property type="evidence" value="ECO:0007669"/>
    <property type="project" value="InterPro"/>
</dbReference>
<accession>A0A1V6LP93</accession>
<keyword evidence="4" id="KW-1185">Reference proteome</keyword>
<dbReference type="AlphaFoldDB" id="A0A1V6LP93"/>
<keyword evidence="2" id="KW-0732">Signal</keyword>